<comment type="caution">
    <text evidence="3">The sequence shown here is derived from an EMBL/GenBank/DDBJ whole genome shotgun (WGS) entry which is preliminary data.</text>
</comment>
<dbReference type="PANTHER" id="PTHR43736">
    <property type="entry name" value="ADP-RIBOSE PYROPHOSPHATASE"/>
    <property type="match status" value="1"/>
</dbReference>
<sequence length="169" mass="19403">MKSTPITKRCITQPFVVVGCIIEKNDKFLLVQEAMIEKGKWNQPAGWLDFGEKIIDGAKREAEEETGLKIKIIGLLGVYSLIKKEGPNLKTEAGTKHAIKFIFAAKPLGGKIKFDPKELMAVKWFTLEEIEKMKKQLRDQNIVQEIKDYKAKKIYPLEITNKYTEQFDK</sequence>
<organism evidence="3 4">
    <name type="scientific">Candidatus Buchananbacteria bacterium RIFCSPHIGHO2_02_FULL_38_8</name>
    <dbReference type="NCBI Taxonomy" id="1797538"/>
    <lineage>
        <taxon>Bacteria</taxon>
        <taxon>Candidatus Buchananiibacteriota</taxon>
    </lineage>
</organism>
<dbReference type="InterPro" id="IPR020084">
    <property type="entry name" value="NUDIX_hydrolase_CS"/>
</dbReference>
<dbReference type="Pfam" id="PF00293">
    <property type="entry name" value="NUDIX"/>
    <property type="match status" value="1"/>
</dbReference>
<evidence type="ECO:0000256" key="1">
    <source>
        <dbReference type="ARBA" id="ARBA00022801"/>
    </source>
</evidence>
<dbReference type="PANTHER" id="PTHR43736:SF1">
    <property type="entry name" value="DIHYDRONEOPTERIN TRIPHOSPHATE DIPHOSPHATASE"/>
    <property type="match status" value="1"/>
</dbReference>
<evidence type="ECO:0000313" key="4">
    <source>
        <dbReference type="Proteomes" id="UP000178747"/>
    </source>
</evidence>
<protein>
    <recommendedName>
        <fullName evidence="2">Nudix hydrolase domain-containing protein</fullName>
    </recommendedName>
</protein>
<keyword evidence="1" id="KW-0378">Hydrolase</keyword>
<dbReference type="InterPro" id="IPR015797">
    <property type="entry name" value="NUDIX_hydrolase-like_dom_sf"/>
</dbReference>
<proteinExistence type="predicted"/>
<reference evidence="3 4" key="1">
    <citation type="journal article" date="2016" name="Nat. Commun.">
        <title>Thousands of microbial genomes shed light on interconnected biogeochemical processes in an aquifer system.</title>
        <authorList>
            <person name="Anantharaman K."/>
            <person name="Brown C.T."/>
            <person name="Hug L.A."/>
            <person name="Sharon I."/>
            <person name="Castelle C.J."/>
            <person name="Probst A.J."/>
            <person name="Thomas B.C."/>
            <person name="Singh A."/>
            <person name="Wilkins M.J."/>
            <person name="Karaoz U."/>
            <person name="Brodie E.L."/>
            <person name="Williams K.H."/>
            <person name="Hubbard S.S."/>
            <person name="Banfield J.F."/>
        </authorList>
    </citation>
    <scope>NUCLEOTIDE SEQUENCE [LARGE SCALE GENOMIC DNA]</scope>
</reference>
<dbReference type="SUPFAM" id="SSF55811">
    <property type="entry name" value="Nudix"/>
    <property type="match status" value="1"/>
</dbReference>
<accession>A0A1G1Y8H6</accession>
<dbReference type="Proteomes" id="UP000178747">
    <property type="component" value="Unassembled WGS sequence"/>
</dbReference>
<dbReference type="PROSITE" id="PS00893">
    <property type="entry name" value="NUDIX_BOX"/>
    <property type="match status" value="1"/>
</dbReference>
<gene>
    <name evidence="3" type="ORF">A3J62_00460</name>
</gene>
<evidence type="ECO:0000259" key="2">
    <source>
        <dbReference type="PROSITE" id="PS51462"/>
    </source>
</evidence>
<dbReference type="Gene3D" id="3.90.79.10">
    <property type="entry name" value="Nucleoside Triphosphate Pyrophosphohydrolase"/>
    <property type="match status" value="1"/>
</dbReference>
<dbReference type="GO" id="GO:0016787">
    <property type="term" value="F:hydrolase activity"/>
    <property type="evidence" value="ECO:0007669"/>
    <property type="project" value="UniProtKB-KW"/>
</dbReference>
<dbReference type="AlphaFoldDB" id="A0A1G1Y8H6"/>
<evidence type="ECO:0000313" key="3">
    <source>
        <dbReference type="EMBL" id="OGY47867.1"/>
    </source>
</evidence>
<dbReference type="PROSITE" id="PS51462">
    <property type="entry name" value="NUDIX"/>
    <property type="match status" value="1"/>
</dbReference>
<feature type="domain" description="Nudix hydrolase" evidence="2">
    <location>
        <begin position="13"/>
        <end position="148"/>
    </location>
</feature>
<dbReference type="PROSITE" id="PS51257">
    <property type="entry name" value="PROKAR_LIPOPROTEIN"/>
    <property type="match status" value="1"/>
</dbReference>
<dbReference type="InterPro" id="IPR000086">
    <property type="entry name" value="NUDIX_hydrolase_dom"/>
</dbReference>
<name>A0A1G1Y8H6_9BACT</name>
<dbReference type="EMBL" id="MHIH01000011">
    <property type="protein sequence ID" value="OGY47867.1"/>
    <property type="molecule type" value="Genomic_DNA"/>
</dbReference>